<proteinExistence type="predicted"/>
<dbReference type="KEGG" id="azc:AZC_0717"/>
<protein>
    <submittedName>
        <fullName evidence="3">Putative Invasion protein B</fullName>
    </submittedName>
</protein>
<dbReference type="Gene3D" id="2.60.40.1880">
    <property type="entry name" value="Invasion associated locus B (IalB) protein"/>
    <property type="match status" value="1"/>
</dbReference>
<evidence type="ECO:0000313" key="3">
    <source>
        <dbReference type="EMBL" id="BAF86715.1"/>
    </source>
</evidence>
<dbReference type="InterPro" id="IPR010642">
    <property type="entry name" value="Invasion_prot_B"/>
</dbReference>
<dbReference type="EMBL" id="AP009384">
    <property type="protein sequence ID" value="BAF86715.1"/>
    <property type="molecule type" value="Genomic_DNA"/>
</dbReference>
<name>A8IPY5_AZOC5</name>
<evidence type="ECO:0000256" key="1">
    <source>
        <dbReference type="SAM" id="MobiDB-lite"/>
    </source>
</evidence>
<reference evidence="3 4" key="1">
    <citation type="journal article" date="2007" name="Appl. Environ. Microbiol.">
        <title>Rhizobial factors required for stem nodule maturation and maintenance in Sesbania rostrata-Azorhizobium caulinodans ORS571 symbiosis.</title>
        <authorList>
            <person name="Suzuki S."/>
            <person name="Aono T."/>
            <person name="Lee KB."/>
            <person name="Suzuki T."/>
            <person name="Liu CT."/>
            <person name="Miwa H."/>
            <person name="Wakao S."/>
            <person name="Iki T."/>
            <person name="Oyaizu H."/>
        </authorList>
    </citation>
    <scope>NUCLEOTIDE SEQUENCE [LARGE SCALE GENOMIC DNA]</scope>
    <source>
        <strain evidence="4">ATCC 43989 / DSM 5975 / JCM 20966 / LMG 6465 / NBRC 14845 / NCIMB 13405 / ORS 571</strain>
    </source>
</reference>
<feature type="compositionally biased region" description="Low complexity" evidence="1">
    <location>
        <begin position="33"/>
        <end position="52"/>
    </location>
</feature>
<dbReference type="STRING" id="438753.AZC_0717"/>
<evidence type="ECO:0000256" key="2">
    <source>
        <dbReference type="SAM" id="SignalP"/>
    </source>
</evidence>
<keyword evidence="2" id="KW-0732">Signal</keyword>
<dbReference type="Proteomes" id="UP000000270">
    <property type="component" value="Chromosome"/>
</dbReference>
<dbReference type="Pfam" id="PF06776">
    <property type="entry name" value="IalB"/>
    <property type="match status" value="1"/>
</dbReference>
<reference evidence="3 4" key="4">
    <citation type="journal article" date="2009" name="Appl. Environ. Microbiol.">
        <title>Comparative genome-wide transcriptional profiling of Azorhizobium caulinodans ORS571 grown under free-living and symbiotic conditions.</title>
        <authorList>
            <person name="Tsukada S."/>
            <person name="Aono T."/>
            <person name="Akiba N."/>
            <person name="Lee KB."/>
            <person name="Liu CT."/>
            <person name="Toyazaki H."/>
            <person name="Oyaizu H."/>
        </authorList>
    </citation>
    <scope>NUCLEOTIDE SEQUENCE [LARGE SCALE GENOMIC DNA]</scope>
    <source>
        <strain evidence="4">ATCC 43989 / DSM 5975 / JCM 20966 / LMG 6465 / NBRC 14845 / NCIMB 13405 / ORS 571</strain>
    </source>
</reference>
<gene>
    <name evidence="3" type="ordered locus">AZC_0717</name>
</gene>
<accession>A8IPY5</accession>
<dbReference type="RefSeq" id="WP_012169248.1">
    <property type="nucleotide sequence ID" value="NC_009937.1"/>
</dbReference>
<dbReference type="InterPro" id="IPR038696">
    <property type="entry name" value="IalB_sf"/>
</dbReference>
<evidence type="ECO:0000313" key="4">
    <source>
        <dbReference type="Proteomes" id="UP000000270"/>
    </source>
</evidence>
<reference evidence="3 4" key="3">
    <citation type="journal article" date="2008" name="BMC Genomics">
        <title>The genome of the versatile nitrogen fixer Azorhizobium caulinodans ORS571.</title>
        <authorList>
            <person name="Lee KB."/>
            <person name="Backer P.D."/>
            <person name="Aono T."/>
            <person name="Liu CT."/>
            <person name="Suzuki S."/>
            <person name="Suzuki T."/>
            <person name="Kaneko T."/>
            <person name="Yamada M."/>
            <person name="Tabata S."/>
            <person name="Kupfer D.M."/>
            <person name="Najar F.Z."/>
            <person name="Wiley G.B."/>
            <person name="Roe B."/>
            <person name="Binnewies T.T."/>
            <person name="Ussery D.W."/>
            <person name="D'Haeze W."/>
            <person name="Herder J.D."/>
            <person name="Gevers D."/>
            <person name="Vereecke D."/>
            <person name="Holsters M."/>
            <person name="Oyaizu H."/>
        </authorList>
    </citation>
    <scope>NUCLEOTIDE SEQUENCE [LARGE SCALE GENOMIC DNA]</scope>
    <source>
        <strain evidence="4">ATCC 43989 / DSM 5975 / JCM 20966 / LMG 6465 / NBRC 14845 / NCIMB 13405 / ORS 571</strain>
    </source>
</reference>
<organism evidence="3 4">
    <name type="scientific">Azorhizobium caulinodans (strain ATCC 43989 / DSM 5975 / JCM 20966 / LMG 6465 / NBRC 14845 / NCIMB 13405 / ORS 571)</name>
    <dbReference type="NCBI Taxonomy" id="438753"/>
    <lineage>
        <taxon>Bacteria</taxon>
        <taxon>Pseudomonadati</taxon>
        <taxon>Pseudomonadota</taxon>
        <taxon>Alphaproteobacteria</taxon>
        <taxon>Hyphomicrobiales</taxon>
        <taxon>Xanthobacteraceae</taxon>
        <taxon>Azorhizobium</taxon>
    </lineage>
</organism>
<reference evidence="3 4" key="6">
    <citation type="journal article" date="2011" name="Appl. Environ. Microbiol.">
        <title>Involvement of the azorhizobial chromosome partition gene (parA) in the onset of bacteroid differentiation during Sesbania rostrata stem nodule development.</title>
        <authorList>
            <person name="Liu CT."/>
            <person name="Lee KB."/>
            <person name="Wang YS."/>
            <person name="Peng MH."/>
            <person name="Lee KT."/>
            <person name="Suzuki S."/>
            <person name="Suzuki T."/>
            <person name="Oyaizu H."/>
        </authorList>
    </citation>
    <scope>NUCLEOTIDE SEQUENCE [LARGE SCALE GENOMIC DNA]</scope>
    <source>
        <strain evidence="4">ATCC 43989 / DSM 5975 / JCM 20966 / LMG 6465 / NBRC 14845 / NCIMB 13405 / ORS 571</strain>
    </source>
</reference>
<dbReference type="HOGENOM" id="CLU_096085_2_1_5"/>
<reference evidence="4" key="2">
    <citation type="submission" date="2007-04" db="EMBL/GenBank/DDBJ databases">
        <title>Complete genome sequence of the nitrogen-fixing bacterium Azorhizobium caulinodans ORS571.</title>
        <authorList>
            <person name="Lee K.B."/>
            <person name="Backer P.D."/>
            <person name="Aono T."/>
            <person name="Liu C.T."/>
            <person name="Suzuki S."/>
            <person name="Suzuki T."/>
            <person name="Kaneko T."/>
            <person name="Yamada M."/>
            <person name="Tabata S."/>
            <person name="Kupfer D.M."/>
            <person name="Najar F.Z."/>
            <person name="Wiley G.B."/>
            <person name="Roe B."/>
            <person name="Binnewies T."/>
            <person name="Ussery D."/>
            <person name="Vereecke D."/>
            <person name="Gevers D."/>
            <person name="Holsters M."/>
            <person name="Oyaizu H."/>
        </authorList>
    </citation>
    <scope>NUCLEOTIDE SEQUENCE [LARGE SCALE GENOMIC DNA]</scope>
    <source>
        <strain evidence="4">ATCC 43989 / DSM 5975 / JCM 20966 / LMG 6465 / NBRC 14845 / NCIMB 13405 / ORS 571</strain>
    </source>
</reference>
<feature type="chain" id="PRO_5002724644" evidence="2">
    <location>
        <begin position="29"/>
        <end position="209"/>
    </location>
</feature>
<reference evidence="3 4" key="5">
    <citation type="journal article" date="2010" name="Appl. Environ. Microbiol.">
        <title>phrR-like gene praR of Azorhizobium caulinodans ORS571 is essential for symbiosis with Sesbania rostrata and is involved in expression of reb genes.</title>
        <authorList>
            <person name="Akiba N."/>
            <person name="Aono T."/>
            <person name="Toyazaki H."/>
            <person name="Sato S."/>
            <person name="Oyaizu H."/>
        </authorList>
    </citation>
    <scope>NUCLEOTIDE SEQUENCE [LARGE SCALE GENOMIC DNA]</scope>
    <source>
        <strain evidence="4">ATCC 43989 / DSM 5975 / JCM 20966 / LMG 6465 / NBRC 14845 / NCIMB 13405 / ORS 571</strain>
    </source>
</reference>
<sequence length="209" mass="21548">MSFLSRRPLGLLAGAAAGALIVASGALAQTAQTAPKPAAPKPAAAAPAAAPAKGPELGEDGPSRTTATYDDWVVRCERSEVVGGAKVCEAAQTLQIGNAQQQLGAQVVFGRLTKEAPMRIVVQLPVGVWLPNGARFVLPGDKPRTIAMPYKFCIRACIADADLSADDVAALNTNAGPAKLEFLDRNQQPVALEISFKGLPAALAARDKG</sequence>
<dbReference type="eggNOG" id="COG5342">
    <property type="taxonomic scope" value="Bacteria"/>
</dbReference>
<feature type="signal peptide" evidence="2">
    <location>
        <begin position="1"/>
        <end position="28"/>
    </location>
</feature>
<feature type="region of interest" description="Disordered" evidence="1">
    <location>
        <begin position="33"/>
        <end position="66"/>
    </location>
</feature>
<keyword evidence="4" id="KW-1185">Reference proteome</keyword>
<dbReference type="AlphaFoldDB" id="A8IPY5"/>